<accession>A0A0K9YLY2</accession>
<dbReference type="AlphaFoldDB" id="A0A0K9YLY2"/>
<dbReference type="PATRIC" id="fig|54915.3.peg.4756"/>
<keyword evidence="1" id="KW-0472">Membrane</keyword>
<name>A0A0K9YLY2_9BACL</name>
<evidence type="ECO:0000313" key="3">
    <source>
        <dbReference type="EMBL" id="KNB69662.1"/>
    </source>
</evidence>
<sequence>MYTGVFSFNDLIGIAAGIFFFIIIKYIFTKKKTTWRYKIGEYIILVMIIWGLKSLVNFFVN</sequence>
<gene>
    <name evidence="3" type="ORF">ADS79_27810</name>
    <name evidence="2" type="ORF">BRE01_50830</name>
</gene>
<dbReference type="EMBL" id="BJON01000020">
    <property type="protein sequence ID" value="GED71381.1"/>
    <property type="molecule type" value="Genomic_DNA"/>
</dbReference>
<reference evidence="4" key="1">
    <citation type="submission" date="2015-07" db="EMBL/GenBank/DDBJ databases">
        <title>Genome sequencing project for genomic taxonomy and phylogenomics of Bacillus-like bacteria.</title>
        <authorList>
            <person name="Liu B."/>
            <person name="Wang J."/>
            <person name="Zhu Y."/>
            <person name="Liu G."/>
            <person name="Chen Q."/>
            <person name="Chen Z."/>
            <person name="Lan J."/>
            <person name="Che J."/>
            <person name="Ge C."/>
            <person name="Shi H."/>
            <person name="Pan Z."/>
            <person name="Liu X."/>
        </authorList>
    </citation>
    <scope>NUCLEOTIDE SEQUENCE [LARGE SCALE GENOMIC DNA]</scope>
    <source>
        <strain evidence="4">DSM 9887</strain>
    </source>
</reference>
<dbReference type="Proteomes" id="UP000036834">
    <property type="component" value="Unassembled WGS sequence"/>
</dbReference>
<proteinExistence type="predicted"/>
<evidence type="ECO:0000256" key="1">
    <source>
        <dbReference type="SAM" id="Phobius"/>
    </source>
</evidence>
<keyword evidence="5" id="KW-1185">Reference proteome</keyword>
<dbReference type="EMBL" id="LGIQ01000011">
    <property type="protein sequence ID" value="KNB69662.1"/>
    <property type="molecule type" value="Genomic_DNA"/>
</dbReference>
<feature type="transmembrane region" description="Helical" evidence="1">
    <location>
        <begin position="6"/>
        <end position="28"/>
    </location>
</feature>
<keyword evidence="1" id="KW-0812">Transmembrane</keyword>
<comment type="caution">
    <text evidence="3">The sequence shown here is derived from an EMBL/GenBank/DDBJ whole genome shotgun (WGS) entry which is preliminary data.</text>
</comment>
<reference evidence="3" key="2">
    <citation type="submission" date="2015-07" db="EMBL/GenBank/DDBJ databases">
        <title>MeaNS - Measles Nucleotide Surveillance Program.</title>
        <authorList>
            <person name="Tran T."/>
            <person name="Druce J."/>
        </authorList>
    </citation>
    <scope>NUCLEOTIDE SEQUENCE</scope>
    <source>
        <strain evidence="3">DSM 9887</strain>
    </source>
</reference>
<feature type="transmembrane region" description="Helical" evidence="1">
    <location>
        <begin position="40"/>
        <end position="60"/>
    </location>
</feature>
<dbReference type="Proteomes" id="UP000319578">
    <property type="component" value="Unassembled WGS sequence"/>
</dbReference>
<evidence type="ECO:0000313" key="4">
    <source>
        <dbReference type="Proteomes" id="UP000036834"/>
    </source>
</evidence>
<protein>
    <submittedName>
        <fullName evidence="3">Uncharacterized protein</fullName>
    </submittedName>
</protein>
<organism evidence="3 4">
    <name type="scientific">Brevibacillus reuszeri</name>
    <dbReference type="NCBI Taxonomy" id="54915"/>
    <lineage>
        <taxon>Bacteria</taxon>
        <taxon>Bacillati</taxon>
        <taxon>Bacillota</taxon>
        <taxon>Bacilli</taxon>
        <taxon>Bacillales</taxon>
        <taxon>Paenibacillaceae</taxon>
        <taxon>Brevibacillus</taxon>
    </lineage>
</organism>
<keyword evidence="1" id="KW-1133">Transmembrane helix</keyword>
<evidence type="ECO:0000313" key="2">
    <source>
        <dbReference type="EMBL" id="GED71381.1"/>
    </source>
</evidence>
<dbReference type="STRING" id="54915.ADS79_27810"/>
<evidence type="ECO:0000313" key="5">
    <source>
        <dbReference type="Proteomes" id="UP000319578"/>
    </source>
</evidence>
<reference evidence="2 5" key="3">
    <citation type="submission" date="2019-06" db="EMBL/GenBank/DDBJ databases">
        <title>Whole genome shotgun sequence of Brevibacillus reuszeri NBRC 15719.</title>
        <authorList>
            <person name="Hosoyama A."/>
            <person name="Uohara A."/>
            <person name="Ohji S."/>
            <person name="Ichikawa N."/>
        </authorList>
    </citation>
    <scope>NUCLEOTIDE SEQUENCE [LARGE SCALE GENOMIC DNA]</scope>
    <source>
        <strain evidence="2 5">NBRC 15719</strain>
    </source>
</reference>